<proteinExistence type="predicted"/>
<feature type="region of interest" description="Disordered" evidence="1">
    <location>
        <begin position="262"/>
        <end position="286"/>
    </location>
</feature>
<name>A0ABN1WG46_9ACTN</name>
<feature type="region of interest" description="Disordered" evidence="1">
    <location>
        <begin position="302"/>
        <end position="327"/>
    </location>
</feature>
<dbReference type="SUPFAM" id="SSF52540">
    <property type="entry name" value="P-loop containing nucleoside triphosphate hydrolases"/>
    <property type="match status" value="1"/>
</dbReference>
<accession>A0ABN1WG46</accession>
<gene>
    <name evidence="2" type="ORF">GCM10009665_45010</name>
</gene>
<keyword evidence="3" id="KW-1185">Reference proteome</keyword>
<protein>
    <recommendedName>
        <fullName evidence="4">DNA helicase</fullName>
    </recommendedName>
</protein>
<evidence type="ECO:0008006" key="4">
    <source>
        <dbReference type="Google" id="ProtNLM"/>
    </source>
</evidence>
<dbReference type="EMBL" id="BAAALF010000086">
    <property type="protein sequence ID" value="GAA1249180.1"/>
    <property type="molecule type" value="Genomic_DNA"/>
</dbReference>
<comment type="caution">
    <text evidence="2">The sequence shown here is derived from an EMBL/GenBank/DDBJ whole genome shotgun (WGS) entry which is preliminary data.</text>
</comment>
<evidence type="ECO:0000313" key="2">
    <source>
        <dbReference type="EMBL" id="GAA1249180.1"/>
    </source>
</evidence>
<evidence type="ECO:0000256" key="1">
    <source>
        <dbReference type="SAM" id="MobiDB-lite"/>
    </source>
</evidence>
<dbReference type="InterPro" id="IPR027417">
    <property type="entry name" value="P-loop_NTPase"/>
</dbReference>
<reference evidence="2 3" key="1">
    <citation type="journal article" date="2019" name="Int. J. Syst. Evol. Microbiol.">
        <title>The Global Catalogue of Microorganisms (GCM) 10K type strain sequencing project: providing services to taxonomists for standard genome sequencing and annotation.</title>
        <authorList>
            <consortium name="The Broad Institute Genomics Platform"/>
            <consortium name="The Broad Institute Genome Sequencing Center for Infectious Disease"/>
            <person name="Wu L."/>
            <person name="Ma J."/>
        </authorList>
    </citation>
    <scope>NUCLEOTIDE SEQUENCE [LARGE SCALE GENOMIC DNA]</scope>
    <source>
        <strain evidence="2 3">JCM 13004</strain>
    </source>
</reference>
<sequence>MAGAGTGKTSMGQSTRRRGPYVVFDKSIAEDAKKRFGVNVECRTAHSLEFQSVGRTYRERINRSARVPAWQTAQQLGIGRDLPVNSTRISVKHQARLVMGMVRRFCYTTDRQLTARHLDWANGLDTGGQDFVARELLPYAVKAWEDLEDPSGELPFEHDHYMMMWALTSPVLGADFVLLDEAQDANPVIAQAATELQAGRSTSHPELFLFSSWGEVQEYVEQDSAGSDLKAIVQLVDTHGPETILAAAQRLTPEEHARVTVSTAHKANPSDFDRLDGAPFEGGRRSMPGAGGMVVRAYGRRVDRDRGGSPRPRPGVVGLSRRSRPPRLGGGAAWASLFVVGGPGWRSGAFASGAAVMGGFAWVVWGRQDTERVAIMPMSSCSRLWQWARNLPR</sequence>
<evidence type="ECO:0000313" key="3">
    <source>
        <dbReference type="Proteomes" id="UP001500037"/>
    </source>
</evidence>
<organism evidence="2 3">
    <name type="scientific">Kitasatospora nipponensis</name>
    <dbReference type="NCBI Taxonomy" id="258049"/>
    <lineage>
        <taxon>Bacteria</taxon>
        <taxon>Bacillati</taxon>
        <taxon>Actinomycetota</taxon>
        <taxon>Actinomycetes</taxon>
        <taxon>Kitasatosporales</taxon>
        <taxon>Streptomycetaceae</taxon>
        <taxon>Kitasatospora</taxon>
    </lineage>
</organism>
<dbReference type="Proteomes" id="UP001500037">
    <property type="component" value="Unassembled WGS sequence"/>
</dbReference>